<dbReference type="CDD" id="cd00761">
    <property type="entry name" value="Glyco_tranf_GTA_type"/>
    <property type="match status" value="1"/>
</dbReference>
<evidence type="ECO:0000256" key="4">
    <source>
        <dbReference type="ARBA" id="ARBA00022679"/>
    </source>
</evidence>
<sequence>MEASNIINLAIGFVAVGVGFIMFKSLPRPKPREQSELPFLSVIIPARNESNRITPLLESLNDQNHRSFEILVVDDDSSDNTAEVAEALGATVLQKKEERLGAGKSAACWYGANQAKGEWLLFLDADTHFTDADGIRNLLLSYKEKGAKGILALQPFHTVHRLYENLSAVFNVIVVVGMNGFTVWGDRFKTAGSFGPCILCNKDDYFLTGGHKKIEGALMDDLALGEAFLEKNLPVHCLGGKGIISSRMYPEGLQSLIEGWCKSFAIGSKSTHPLVMGMTIIWIAGSFTSAIALISAIASADAAAILISGLLYLIYAVQTGLFARRCGDFPRSIFLFYPVLFLFFTGIYLYSLFRVNVLHTVTWKGRKINV</sequence>
<keyword evidence="5" id="KW-0125">Carotenoid biosynthesis</keyword>
<protein>
    <recommendedName>
        <fullName evidence="10">4,4'-diaponeurosporenoate glycosyltransferase</fullName>
    </recommendedName>
</protein>
<evidence type="ECO:0000313" key="14">
    <source>
        <dbReference type="Proteomes" id="UP001172142"/>
    </source>
</evidence>
<keyword evidence="6 11" id="KW-0472">Membrane</keyword>
<dbReference type="Proteomes" id="UP001172142">
    <property type="component" value="Unassembled WGS sequence"/>
</dbReference>
<comment type="caution">
    <text evidence="13">The sequence shown here is derived from an EMBL/GenBank/DDBJ whole genome shotgun (WGS) entry which is preliminary data.</text>
</comment>
<keyword evidence="14" id="KW-1185">Reference proteome</keyword>
<evidence type="ECO:0000259" key="12">
    <source>
        <dbReference type="Pfam" id="PF00535"/>
    </source>
</evidence>
<feature type="domain" description="Glycosyltransferase 2-like" evidence="12">
    <location>
        <begin position="41"/>
        <end position="154"/>
    </location>
</feature>
<comment type="similarity">
    <text evidence="9">Belongs to the glycosyltransferase 2 family. CrtQ subfamily.</text>
</comment>
<evidence type="ECO:0000256" key="11">
    <source>
        <dbReference type="SAM" id="Phobius"/>
    </source>
</evidence>
<accession>A0ABT8NCK1</accession>
<keyword evidence="4 13" id="KW-0808">Transferase</keyword>
<dbReference type="RefSeq" id="WP_301856264.1">
    <property type="nucleotide sequence ID" value="NZ_JAUJWU010000002.1"/>
</dbReference>
<dbReference type="Gene3D" id="3.90.550.10">
    <property type="entry name" value="Spore Coat Polysaccharide Biosynthesis Protein SpsA, Chain A"/>
    <property type="match status" value="1"/>
</dbReference>
<dbReference type="InterPro" id="IPR001173">
    <property type="entry name" value="Glyco_trans_2-like"/>
</dbReference>
<keyword evidence="2" id="KW-1003">Cell membrane</keyword>
<comment type="pathway">
    <text evidence="8">Carotenoid biosynthesis; staphyloxanthin biosynthesis; staphyloxanthin from farnesyl diphosphate: step 4/5.</text>
</comment>
<keyword evidence="11" id="KW-1133">Transmembrane helix</keyword>
<evidence type="ECO:0000256" key="10">
    <source>
        <dbReference type="ARBA" id="ARBA00040345"/>
    </source>
</evidence>
<keyword evidence="11" id="KW-0812">Transmembrane</keyword>
<organism evidence="13 14">
    <name type="scientific">Planococcus shenhongbingii</name>
    <dbReference type="NCBI Taxonomy" id="3058398"/>
    <lineage>
        <taxon>Bacteria</taxon>
        <taxon>Bacillati</taxon>
        <taxon>Bacillota</taxon>
        <taxon>Bacilli</taxon>
        <taxon>Bacillales</taxon>
        <taxon>Caryophanaceae</taxon>
        <taxon>Planococcus</taxon>
    </lineage>
</organism>
<dbReference type="PANTHER" id="PTHR43646">
    <property type="entry name" value="GLYCOSYLTRANSFERASE"/>
    <property type="match status" value="1"/>
</dbReference>
<feature type="transmembrane region" description="Helical" evidence="11">
    <location>
        <begin position="334"/>
        <end position="353"/>
    </location>
</feature>
<comment type="subcellular location">
    <subcellularLocation>
        <location evidence="1">Cell membrane</location>
    </subcellularLocation>
</comment>
<evidence type="ECO:0000313" key="13">
    <source>
        <dbReference type="EMBL" id="MDN7245622.1"/>
    </source>
</evidence>
<gene>
    <name evidence="13" type="ORF">QWY13_08920</name>
</gene>
<keyword evidence="3 13" id="KW-0328">Glycosyltransferase</keyword>
<evidence type="ECO:0000256" key="3">
    <source>
        <dbReference type="ARBA" id="ARBA00022676"/>
    </source>
</evidence>
<evidence type="ECO:0000256" key="7">
    <source>
        <dbReference type="ARBA" id="ARBA00037281"/>
    </source>
</evidence>
<dbReference type="GO" id="GO:0016757">
    <property type="term" value="F:glycosyltransferase activity"/>
    <property type="evidence" value="ECO:0007669"/>
    <property type="project" value="UniProtKB-KW"/>
</dbReference>
<dbReference type="EMBL" id="JAUJWU010000002">
    <property type="protein sequence ID" value="MDN7245622.1"/>
    <property type="molecule type" value="Genomic_DNA"/>
</dbReference>
<evidence type="ECO:0000256" key="5">
    <source>
        <dbReference type="ARBA" id="ARBA00022746"/>
    </source>
</evidence>
<name>A0ABT8NCK1_9BACL</name>
<feature type="transmembrane region" description="Helical" evidence="11">
    <location>
        <begin position="6"/>
        <end position="23"/>
    </location>
</feature>
<evidence type="ECO:0000256" key="2">
    <source>
        <dbReference type="ARBA" id="ARBA00022475"/>
    </source>
</evidence>
<evidence type="ECO:0000256" key="9">
    <source>
        <dbReference type="ARBA" id="ARBA00038120"/>
    </source>
</evidence>
<reference evidence="13 14" key="1">
    <citation type="submission" date="2023-07" db="EMBL/GenBank/DDBJ databases">
        <title>Novel species in genus Planococcus.</title>
        <authorList>
            <person name="Ning S."/>
        </authorList>
    </citation>
    <scope>NUCLEOTIDE SEQUENCE [LARGE SCALE GENOMIC DNA]</scope>
    <source>
        <strain evidence="13 14">N017</strain>
    </source>
</reference>
<evidence type="ECO:0000256" key="1">
    <source>
        <dbReference type="ARBA" id="ARBA00004236"/>
    </source>
</evidence>
<proteinExistence type="inferred from homology"/>
<evidence type="ECO:0000256" key="8">
    <source>
        <dbReference type="ARBA" id="ARBA00037904"/>
    </source>
</evidence>
<dbReference type="InterPro" id="IPR029044">
    <property type="entry name" value="Nucleotide-diphossugar_trans"/>
</dbReference>
<feature type="transmembrane region" description="Helical" evidence="11">
    <location>
        <begin position="274"/>
        <end position="297"/>
    </location>
</feature>
<evidence type="ECO:0000256" key="6">
    <source>
        <dbReference type="ARBA" id="ARBA00023136"/>
    </source>
</evidence>
<dbReference type="PANTHER" id="PTHR43646:SF2">
    <property type="entry name" value="GLYCOSYLTRANSFERASE 2-LIKE DOMAIN-CONTAINING PROTEIN"/>
    <property type="match status" value="1"/>
</dbReference>
<dbReference type="Pfam" id="PF00535">
    <property type="entry name" value="Glycos_transf_2"/>
    <property type="match status" value="1"/>
</dbReference>
<comment type="function">
    <text evidence="7">Catalyzes the glycosylation of 4,4'-diaponeurosporenoate, i.e. the esterification of glucose at the C1'' position with the carboxyl group of 4,4'-diaponeurosporenic acid, to form glycosyl-4,4'-diaponeurosporenoate. This is a step in the biosynthesis of staphyloxanthin, an orange pigment present in most staphylococci strains.</text>
</comment>
<feature type="transmembrane region" description="Helical" evidence="11">
    <location>
        <begin position="303"/>
        <end position="322"/>
    </location>
</feature>
<dbReference type="SUPFAM" id="SSF53448">
    <property type="entry name" value="Nucleotide-diphospho-sugar transferases"/>
    <property type="match status" value="1"/>
</dbReference>